<feature type="non-terminal residue" evidence="2">
    <location>
        <position position="1"/>
    </location>
</feature>
<comment type="caution">
    <text evidence="2">The sequence shown here is derived from an EMBL/GenBank/DDBJ whole genome shotgun (WGS) entry which is preliminary data.</text>
</comment>
<proteinExistence type="predicted"/>
<dbReference type="AlphaFoldDB" id="X1BEP3"/>
<accession>X1BEP3</accession>
<reference evidence="2" key="1">
    <citation type="journal article" date="2014" name="Front. Microbiol.">
        <title>High frequency of phylogenetically diverse reductive dehalogenase-homologous genes in deep subseafloor sedimentary metagenomes.</title>
        <authorList>
            <person name="Kawai M."/>
            <person name="Futagami T."/>
            <person name="Toyoda A."/>
            <person name="Takaki Y."/>
            <person name="Nishi S."/>
            <person name="Hori S."/>
            <person name="Arai W."/>
            <person name="Tsubouchi T."/>
            <person name="Morono Y."/>
            <person name="Uchiyama I."/>
            <person name="Ito T."/>
            <person name="Fujiyama A."/>
            <person name="Inagaki F."/>
            <person name="Takami H."/>
        </authorList>
    </citation>
    <scope>NUCLEOTIDE SEQUENCE</scope>
    <source>
        <strain evidence="2">Expedition CK06-06</strain>
    </source>
</reference>
<protein>
    <submittedName>
        <fullName evidence="2">Uncharacterized protein</fullName>
    </submittedName>
</protein>
<name>X1BEP3_9ZZZZ</name>
<gene>
    <name evidence="2" type="ORF">S01H4_27798</name>
</gene>
<sequence>SEITYQLGYPIIWLEVLDIAFIIALIYAIVRFGKSIKHDLKYTEEMRKKDEKFFRYIKEKEKEPENFDSRLISDLKKED</sequence>
<dbReference type="EMBL" id="BART01013664">
    <property type="protein sequence ID" value="GAG79687.1"/>
    <property type="molecule type" value="Genomic_DNA"/>
</dbReference>
<keyword evidence="1" id="KW-0812">Transmembrane</keyword>
<organism evidence="2">
    <name type="scientific">marine sediment metagenome</name>
    <dbReference type="NCBI Taxonomy" id="412755"/>
    <lineage>
        <taxon>unclassified sequences</taxon>
        <taxon>metagenomes</taxon>
        <taxon>ecological metagenomes</taxon>
    </lineage>
</organism>
<keyword evidence="1" id="KW-0472">Membrane</keyword>
<feature type="transmembrane region" description="Helical" evidence="1">
    <location>
        <begin position="12"/>
        <end position="30"/>
    </location>
</feature>
<evidence type="ECO:0000256" key="1">
    <source>
        <dbReference type="SAM" id="Phobius"/>
    </source>
</evidence>
<keyword evidence="1" id="KW-1133">Transmembrane helix</keyword>
<evidence type="ECO:0000313" key="2">
    <source>
        <dbReference type="EMBL" id="GAG79687.1"/>
    </source>
</evidence>